<dbReference type="HOGENOM" id="CLU_1323753_0_0_1"/>
<feature type="non-terminal residue" evidence="9">
    <location>
        <position position="1"/>
    </location>
</feature>
<evidence type="ECO:0000313" key="11">
    <source>
        <dbReference type="Proteomes" id="UP000030742"/>
    </source>
</evidence>
<name>N6UDR8_DENPD</name>
<dbReference type="SUPFAM" id="SSF57302">
    <property type="entry name" value="Snake toxin-like"/>
    <property type="match status" value="1"/>
</dbReference>
<evidence type="ECO:0000256" key="2">
    <source>
        <dbReference type="ARBA" id="ARBA00022622"/>
    </source>
</evidence>
<accession>N6UDR8</accession>
<dbReference type="Proteomes" id="UP000030742">
    <property type="component" value="Unassembled WGS sequence"/>
</dbReference>
<dbReference type="PANTHER" id="PTHR33562:SF17">
    <property type="entry name" value="PROTEIN QUIVER"/>
    <property type="match status" value="1"/>
</dbReference>
<dbReference type="OrthoDB" id="6083863at2759"/>
<dbReference type="InterPro" id="IPR031424">
    <property type="entry name" value="QVR-like"/>
</dbReference>
<keyword evidence="6" id="KW-0472">Membrane</keyword>
<comment type="subcellular location">
    <subcellularLocation>
        <location evidence="1">Membrane</location>
        <topology evidence="1">Lipid-anchor</topology>
        <topology evidence="1">GPI-anchor</topology>
    </subcellularLocation>
</comment>
<proteinExistence type="predicted"/>
<keyword evidence="3" id="KW-0812">Transmembrane</keyword>
<dbReference type="InterPro" id="IPR045860">
    <property type="entry name" value="Snake_toxin-like_sf"/>
</dbReference>
<keyword evidence="5" id="KW-1133">Transmembrane helix</keyword>
<evidence type="ECO:0000256" key="4">
    <source>
        <dbReference type="ARBA" id="ARBA00022729"/>
    </source>
</evidence>
<keyword evidence="2" id="KW-0336">GPI-anchor</keyword>
<gene>
    <name evidence="10" type="ORF">D910_05133</name>
    <name evidence="9" type="ORF">YQE_03670</name>
</gene>
<evidence type="ECO:0000313" key="9">
    <source>
        <dbReference type="EMBL" id="ENN79850.1"/>
    </source>
</evidence>
<evidence type="ECO:0000256" key="7">
    <source>
        <dbReference type="ARBA" id="ARBA00023180"/>
    </source>
</evidence>
<evidence type="ECO:0000256" key="3">
    <source>
        <dbReference type="ARBA" id="ARBA00022692"/>
    </source>
</evidence>
<sequence length="208" mass="23383">AFPGCPEKAKAAVQTRSFFFEITLLVFLHADQSSATAAMCIQYVLTKGPLSWLLVVFVINCSGQEDRIVYTSEDYWKNETPLQCYDCNSAYDPRCGDPFNPYSIGIVNCSEQKPPEHLINPELHPNQRLKPTVCRKLVQKVEGKKRVIRECGYIMDDRDDKSCPRRTGTKEVEVFYCSCTKPLCNQGAIIRPASLAAAFVCALVGLRF</sequence>
<reference evidence="9 11" key="1">
    <citation type="journal article" date="2013" name="Genome Biol.">
        <title>Draft genome of the mountain pine beetle, Dendroctonus ponderosae Hopkins, a major forest pest.</title>
        <authorList>
            <person name="Keeling C.I."/>
            <person name="Yuen M.M."/>
            <person name="Liao N.Y."/>
            <person name="Docking T.R."/>
            <person name="Chan S.K."/>
            <person name="Taylor G.A."/>
            <person name="Palmquist D.L."/>
            <person name="Jackman S.D."/>
            <person name="Nguyen A."/>
            <person name="Li M."/>
            <person name="Henderson H."/>
            <person name="Janes J.K."/>
            <person name="Zhao Y."/>
            <person name="Pandoh P."/>
            <person name="Moore R."/>
            <person name="Sperling F.A."/>
            <person name="Huber D.P."/>
            <person name="Birol I."/>
            <person name="Jones S.J."/>
            <person name="Bohlmann J."/>
        </authorList>
    </citation>
    <scope>NUCLEOTIDE SEQUENCE</scope>
</reference>
<organism evidence="9">
    <name type="scientific">Dendroctonus ponderosae</name>
    <name type="common">Mountain pine beetle</name>
    <dbReference type="NCBI Taxonomy" id="77166"/>
    <lineage>
        <taxon>Eukaryota</taxon>
        <taxon>Metazoa</taxon>
        <taxon>Ecdysozoa</taxon>
        <taxon>Arthropoda</taxon>
        <taxon>Hexapoda</taxon>
        <taxon>Insecta</taxon>
        <taxon>Pterygota</taxon>
        <taxon>Neoptera</taxon>
        <taxon>Endopterygota</taxon>
        <taxon>Coleoptera</taxon>
        <taxon>Polyphaga</taxon>
        <taxon>Cucujiformia</taxon>
        <taxon>Curculionidae</taxon>
        <taxon>Scolytinae</taxon>
        <taxon>Dendroctonus</taxon>
    </lineage>
</organism>
<evidence type="ECO:0000256" key="6">
    <source>
        <dbReference type="ARBA" id="ARBA00023136"/>
    </source>
</evidence>
<dbReference type="EMBL" id="KB631992">
    <property type="protein sequence ID" value="ERL87744.1"/>
    <property type="molecule type" value="Genomic_DNA"/>
</dbReference>
<evidence type="ECO:0000256" key="5">
    <source>
        <dbReference type="ARBA" id="ARBA00022989"/>
    </source>
</evidence>
<evidence type="ECO:0000256" key="1">
    <source>
        <dbReference type="ARBA" id="ARBA00004589"/>
    </source>
</evidence>
<keyword evidence="7" id="KW-0325">Glycoprotein</keyword>
<dbReference type="PANTHER" id="PTHR33562">
    <property type="entry name" value="ATILLA, ISOFORM B-RELATED-RELATED"/>
    <property type="match status" value="1"/>
</dbReference>
<dbReference type="AlphaFoldDB" id="N6UDR8"/>
<keyword evidence="4" id="KW-0732">Signal</keyword>
<keyword evidence="8" id="KW-0449">Lipoprotein</keyword>
<dbReference type="EMBL" id="KB740635">
    <property type="protein sequence ID" value="ENN79850.1"/>
    <property type="molecule type" value="Genomic_DNA"/>
</dbReference>
<dbReference type="Pfam" id="PF17064">
    <property type="entry name" value="QVR"/>
    <property type="match status" value="1"/>
</dbReference>
<protein>
    <submittedName>
        <fullName evidence="9">Uncharacterized protein</fullName>
    </submittedName>
</protein>
<dbReference type="GO" id="GO:0030431">
    <property type="term" value="P:sleep"/>
    <property type="evidence" value="ECO:0007669"/>
    <property type="project" value="InterPro"/>
</dbReference>
<dbReference type="GO" id="GO:0032222">
    <property type="term" value="P:regulation of synaptic transmission, cholinergic"/>
    <property type="evidence" value="ECO:0007669"/>
    <property type="project" value="InterPro"/>
</dbReference>
<dbReference type="GO" id="GO:0098552">
    <property type="term" value="C:side of membrane"/>
    <property type="evidence" value="ECO:0007669"/>
    <property type="project" value="UniProtKB-KW"/>
</dbReference>
<evidence type="ECO:0000313" key="10">
    <source>
        <dbReference type="EMBL" id="ERL87744.1"/>
    </source>
</evidence>
<evidence type="ECO:0000256" key="8">
    <source>
        <dbReference type="ARBA" id="ARBA00023288"/>
    </source>
</evidence>
<dbReference type="InterPro" id="IPR050975">
    <property type="entry name" value="Sleep_regulator"/>
</dbReference>